<dbReference type="OrthoDB" id="630895at2759"/>
<dbReference type="Proteomes" id="UP000193411">
    <property type="component" value="Unassembled WGS sequence"/>
</dbReference>
<dbReference type="InterPro" id="IPR051908">
    <property type="entry name" value="Ribosomal_N-acetyltransferase"/>
</dbReference>
<dbReference type="SUPFAM" id="SSF55729">
    <property type="entry name" value="Acyl-CoA N-acyltransferases (Nat)"/>
    <property type="match status" value="1"/>
</dbReference>
<comment type="caution">
    <text evidence="2">The sequence shown here is derived from an EMBL/GenBank/DDBJ whole genome shotgun (WGS) entry which is preliminary data.</text>
</comment>
<dbReference type="InterPro" id="IPR016181">
    <property type="entry name" value="Acyl_CoA_acyltransferase"/>
</dbReference>
<dbReference type="Gene3D" id="3.40.630.30">
    <property type="match status" value="1"/>
</dbReference>
<dbReference type="PANTHER" id="PTHR43441:SF2">
    <property type="entry name" value="FAMILY ACETYLTRANSFERASE, PUTATIVE (AFU_ORTHOLOGUE AFUA_7G00850)-RELATED"/>
    <property type="match status" value="1"/>
</dbReference>
<evidence type="ECO:0000313" key="2">
    <source>
        <dbReference type="EMBL" id="ORZ31454.1"/>
    </source>
</evidence>
<keyword evidence="2" id="KW-0012">Acyltransferase</keyword>
<gene>
    <name evidence="2" type="ORF">BCR44DRAFT_1442368</name>
</gene>
<protein>
    <submittedName>
        <fullName evidence="2">Acyl-CoA N-acyltransferase</fullName>
    </submittedName>
</protein>
<feature type="domain" description="N-acetyltransferase" evidence="1">
    <location>
        <begin position="35"/>
        <end position="188"/>
    </location>
</feature>
<accession>A0A1Y2HBT9</accession>
<evidence type="ECO:0000259" key="1">
    <source>
        <dbReference type="Pfam" id="PF13302"/>
    </source>
</evidence>
<dbReference type="PANTHER" id="PTHR43441">
    <property type="entry name" value="RIBOSOMAL-PROTEIN-SERINE ACETYLTRANSFERASE"/>
    <property type="match status" value="1"/>
</dbReference>
<dbReference type="InterPro" id="IPR000182">
    <property type="entry name" value="GNAT_dom"/>
</dbReference>
<keyword evidence="2" id="KW-0808">Transferase</keyword>
<proteinExistence type="predicted"/>
<dbReference type="AlphaFoldDB" id="A0A1Y2HBT9"/>
<name>A0A1Y2HBT9_9FUNG</name>
<evidence type="ECO:0000313" key="3">
    <source>
        <dbReference type="Proteomes" id="UP000193411"/>
    </source>
</evidence>
<reference evidence="2 3" key="1">
    <citation type="submission" date="2016-07" db="EMBL/GenBank/DDBJ databases">
        <title>Pervasive Adenine N6-methylation of Active Genes in Fungi.</title>
        <authorList>
            <consortium name="DOE Joint Genome Institute"/>
            <person name="Mondo S.J."/>
            <person name="Dannebaum R.O."/>
            <person name="Kuo R.C."/>
            <person name="Labutti K."/>
            <person name="Haridas S."/>
            <person name="Kuo A."/>
            <person name="Salamov A."/>
            <person name="Ahrendt S.R."/>
            <person name="Lipzen A."/>
            <person name="Sullivan W."/>
            <person name="Andreopoulos W.B."/>
            <person name="Clum A."/>
            <person name="Lindquist E."/>
            <person name="Daum C."/>
            <person name="Ramamoorthy G.K."/>
            <person name="Gryganskyi A."/>
            <person name="Culley D."/>
            <person name="Magnuson J.K."/>
            <person name="James T.Y."/>
            <person name="O'Malley M.A."/>
            <person name="Stajich J.E."/>
            <person name="Spatafora J.W."/>
            <person name="Visel A."/>
            <person name="Grigoriev I.V."/>
        </authorList>
    </citation>
    <scope>NUCLEOTIDE SEQUENCE [LARGE SCALE GENOMIC DNA]</scope>
    <source>
        <strain evidence="2 3">PL171</strain>
    </source>
</reference>
<dbReference type="Pfam" id="PF13302">
    <property type="entry name" value="Acetyltransf_3"/>
    <property type="match status" value="1"/>
</dbReference>
<dbReference type="GO" id="GO:0008999">
    <property type="term" value="F:protein-N-terminal-alanine acetyltransferase activity"/>
    <property type="evidence" value="ECO:0007669"/>
    <property type="project" value="TreeGrafter"/>
</dbReference>
<dbReference type="EMBL" id="MCFL01000060">
    <property type="protein sequence ID" value="ORZ31454.1"/>
    <property type="molecule type" value="Genomic_DNA"/>
</dbReference>
<sequence>MQPTKHVPTSTSVQQAEPGAYRVIPHNDPSKTPIYLTPLAYSDAIDLVNVINQQADSALLDNVRSFHVPFTLADAHTYISKYHQVTVLGGRFFSVRLGSPTAPIVGGYGWIAKALPRDGISPLGACPYIEWAIGAWVVSAVRDQGIVAKCVSETMRRASDDGRVARVVADCFVENIASRRVLKKCGFQMEGVVRGAAVKEGRLRDNCQLAWNPPVWAGPGGEMVKARL</sequence>
<dbReference type="GO" id="GO:1990189">
    <property type="term" value="F:protein N-terminal-serine acetyltransferase activity"/>
    <property type="evidence" value="ECO:0007669"/>
    <property type="project" value="TreeGrafter"/>
</dbReference>
<organism evidence="2 3">
    <name type="scientific">Catenaria anguillulae PL171</name>
    <dbReference type="NCBI Taxonomy" id="765915"/>
    <lineage>
        <taxon>Eukaryota</taxon>
        <taxon>Fungi</taxon>
        <taxon>Fungi incertae sedis</taxon>
        <taxon>Blastocladiomycota</taxon>
        <taxon>Blastocladiomycetes</taxon>
        <taxon>Blastocladiales</taxon>
        <taxon>Catenariaceae</taxon>
        <taxon>Catenaria</taxon>
    </lineage>
</organism>
<keyword evidence="3" id="KW-1185">Reference proteome</keyword>